<sequence length="290" mass="33141">MAAPYRSLASQLFEKTKQPSAPTDDSGVVSINQRLEMDPDLDDMDDGDLDTESEASDAAKQVLVMSETIDLLRRHLESQRKELQAAYKTLREYEEKKTDDHTRAMENQSVHTSYEKEVRDLRFNLELKQVALHEATVEKEQMLMELHKYKALTRELSDKLDRLSNVQSMYQMSLNQPSVASSTQSTLAYVPKSERFDSAPAVNNSADFWKSQWKDAMKCRQVASVHHHHHHGGMDTLKATPSMKIFSSPPHGKRGFTDRDERLPAHRYIGLSSRQSQLVKECYKVVGNKS</sequence>
<keyword evidence="1" id="KW-0175">Coiled coil</keyword>
<dbReference type="OrthoDB" id="71895at2759"/>
<dbReference type="Proteomes" id="UP000481153">
    <property type="component" value="Unassembled WGS sequence"/>
</dbReference>
<feature type="compositionally biased region" description="Acidic residues" evidence="2">
    <location>
        <begin position="38"/>
        <end position="55"/>
    </location>
</feature>
<dbReference type="VEuPathDB" id="FungiDB:AeMF1_004173"/>
<keyword evidence="4" id="KW-1185">Reference proteome</keyword>
<dbReference type="AlphaFoldDB" id="A0A6G0XT76"/>
<feature type="compositionally biased region" description="Polar residues" evidence="2">
    <location>
        <begin position="18"/>
        <end position="33"/>
    </location>
</feature>
<protein>
    <submittedName>
        <fullName evidence="3">Uncharacterized protein</fullName>
    </submittedName>
</protein>
<name>A0A6G0XT76_9STRA</name>
<evidence type="ECO:0000313" key="3">
    <source>
        <dbReference type="EMBL" id="KAF0743631.1"/>
    </source>
</evidence>
<proteinExistence type="predicted"/>
<dbReference type="EMBL" id="VJMJ01000013">
    <property type="protein sequence ID" value="KAF0743631.1"/>
    <property type="molecule type" value="Genomic_DNA"/>
</dbReference>
<accession>A0A6G0XT76</accession>
<reference evidence="3 4" key="1">
    <citation type="submission" date="2019-07" db="EMBL/GenBank/DDBJ databases">
        <title>Genomics analysis of Aphanomyces spp. identifies a new class of oomycete effector associated with host adaptation.</title>
        <authorList>
            <person name="Gaulin E."/>
        </authorList>
    </citation>
    <scope>NUCLEOTIDE SEQUENCE [LARGE SCALE GENOMIC DNA]</scope>
    <source>
        <strain evidence="3 4">ATCC 201684</strain>
    </source>
</reference>
<evidence type="ECO:0000256" key="2">
    <source>
        <dbReference type="SAM" id="MobiDB-lite"/>
    </source>
</evidence>
<comment type="caution">
    <text evidence="3">The sequence shown here is derived from an EMBL/GenBank/DDBJ whole genome shotgun (WGS) entry which is preliminary data.</text>
</comment>
<feature type="region of interest" description="Disordered" evidence="2">
    <location>
        <begin position="1"/>
        <end position="56"/>
    </location>
</feature>
<evidence type="ECO:0000313" key="4">
    <source>
        <dbReference type="Proteomes" id="UP000481153"/>
    </source>
</evidence>
<evidence type="ECO:0000256" key="1">
    <source>
        <dbReference type="SAM" id="Coils"/>
    </source>
</evidence>
<organism evidence="3 4">
    <name type="scientific">Aphanomyces euteiches</name>
    <dbReference type="NCBI Taxonomy" id="100861"/>
    <lineage>
        <taxon>Eukaryota</taxon>
        <taxon>Sar</taxon>
        <taxon>Stramenopiles</taxon>
        <taxon>Oomycota</taxon>
        <taxon>Saprolegniomycetes</taxon>
        <taxon>Saprolegniales</taxon>
        <taxon>Verrucalvaceae</taxon>
        <taxon>Aphanomyces</taxon>
    </lineage>
</organism>
<gene>
    <name evidence="3" type="ORF">Ae201684_001772</name>
</gene>
<feature type="coiled-coil region" evidence="1">
    <location>
        <begin position="69"/>
        <end position="96"/>
    </location>
</feature>